<dbReference type="SUPFAM" id="SSF56349">
    <property type="entry name" value="DNA breaking-rejoining enzymes"/>
    <property type="match status" value="1"/>
</dbReference>
<dbReference type="Proteomes" id="UP000246410">
    <property type="component" value="Unassembled WGS sequence"/>
</dbReference>
<proteinExistence type="predicted"/>
<gene>
    <name evidence="3" type="ORF">DFR69_106201</name>
</gene>
<dbReference type="Pfam" id="PF00589">
    <property type="entry name" value="Phage_integrase"/>
    <property type="match status" value="1"/>
</dbReference>
<dbReference type="CDD" id="cd00397">
    <property type="entry name" value="DNA_BRE_C"/>
    <property type="match status" value="1"/>
</dbReference>
<name>A0A317NH51_9NOCA</name>
<dbReference type="EMBL" id="QGTL01000006">
    <property type="protein sequence ID" value="PWV74390.1"/>
    <property type="molecule type" value="Genomic_DNA"/>
</dbReference>
<dbReference type="InterPro" id="IPR011010">
    <property type="entry name" value="DNA_brk_join_enz"/>
</dbReference>
<dbReference type="InterPro" id="IPR013762">
    <property type="entry name" value="Integrase-like_cat_sf"/>
</dbReference>
<dbReference type="AlphaFoldDB" id="A0A317NH51"/>
<comment type="caution">
    <text evidence="3">The sequence shown here is derived from an EMBL/GenBank/DDBJ whole genome shotgun (WGS) entry which is preliminary data.</text>
</comment>
<dbReference type="GO" id="GO:0003677">
    <property type="term" value="F:DNA binding"/>
    <property type="evidence" value="ECO:0007669"/>
    <property type="project" value="InterPro"/>
</dbReference>
<protein>
    <submittedName>
        <fullName evidence="3">Phage integrase family protein</fullName>
    </submittedName>
</protein>
<accession>A0A317NH51</accession>
<evidence type="ECO:0000313" key="3">
    <source>
        <dbReference type="EMBL" id="PWV74390.1"/>
    </source>
</evidence>
<sequence length="730" mass="83581">MLTDYLLQYPGSTWQQRWEASELNTRSASLTELVENDGPRAHFSQALGALYALRVIKPTLPAFRANRLGKYIEQFVAAEADPALDAYIAAVHATDSTETFKNWAVRDVCTALTVQGIPFLDLTPEAFLHHAQQTRESTSRTGLHLGKYIGHLAWQVMHSIGHFPPATPSTLRGALRSPQLTTAEMVDRNEVTDPAIRQMLIDYLDRRALDIKYATLTVVGTNIVRFFWKAIERINPEQTDLRLSEDVYRQWRATLAFREDGTPRSDPWNILTMVQALYYDIQTWAVDEPERWAVWSAPCPIPRSEMRQFAKHKRRAQEKTHHQIRTLQPLLPVLVDYVDKRNEHWRGVLERASAAGHGEDFTYEGHRYTRIITRGDSRLIADGDQPRVHVRSPRFGRTVDVAVYEDAAFWMWAIIETLRHSGLRIEELTELSQLSVRQYRRPNGEVIALLVVAPSKTDRERVIPMSAELFHVVACILRRITTGNTSVPLATRYDDYDRTTSEPQPFLFQRRIGQRLEVMTTGAIGTSIRAVCKDLAQVDPRFAGIHFRPHDFRRLFATDLVNNGLPIHIGAALLGHLDLDTTRGYVAVFEEDVTRHYQAHLQRRRALRPTEEYRPVTDQEWAEFEEHFDKRKVELGSCGRPYATPCGHEHACIRCSMLHVAPTMITRLTDIETDLIERRQRAHNEGWLGEIEGIDLTLTFLRDKRDAASRLASRTISLGTPGLPHRTKGH</sequence>
<dbReference type="PROSITE" id="PS51898">
    <property type="entry name" value="TYR_RECOMBINASE"/>
    <property type="match status" value="1"/>
</dbReference>
<evidence type="ECO:0000259" key="2">
    <source>
        <dbReference type="PROSITE" id="PS51898"/>
    </source>
</evidence>
<dbReference type="InterPro" id="IPR050090">
    <property type="entry name" value="Tyrosine_recombinase_XerCD"/>
</dbReference>
<keyword evidence="4" id="KW-1185">Reference proteome</keyword>
<organism evidence="3 4">
    <name type="scientific">Nocardia neocaledoniensis</name>
    <dbReference type="NCBI Taxonomy" id="236511"/>
    <lineage>
        <taxon>Bacteria</taxon>
        <taxon>Bacillati</taxon>
        <taxon>Actinomycetota</taxon>
        <taxon>Actinomycetes</taxon>
        <taxon>Mycobacteriales</taxon>
        <taxon>Nocardiaceae</taxon>
        <taxon>Nocardia</taxon>
    </lineage>
</organism>
<dbReference type="Gene3D" id="1.10.443.10">
    <property type="entry name" value="Intergrase catalytic core"/>
    <property type="match status" value="1"/>
</dbReference>
<feature type="domain" description="Tyr recombinase" evidence="2">
    <location>
        <begin position="391"/>
        <end position="598"/>
    </location>
</feature>
<dbReference type="InterPro" id="IPR002104">
    <property type="entry name" value="Integrase_catalytic"/>
</dbReference>
<reference evidence="3 4" key="1">
    <citation type="submission" date="2018-05" db="EMBL/GenBank/DDBJ databases">
        <title>Genomic Encyclopedia of Type Strains, Phase IV (KMG-IV): sequencing the most valuable type-strain genomes for metagenomic binning, comparative biology and taxonomic classification.</title>
        <authorList>
            <person name="Goeker M."/>
        </authorList>
    </citation>
    <scope>NUCLEOTIDE SEQUENCE [LARGE SCALE GENOMIC DNA]</scope>
    <source>
        <strain evidence="3 4">DSM 44717</strain>
    </source>
</reference>
<dbReference type="PANTHER" id="PTHR30349">
    <property type="entry name" value="PHAGE INTEGRASE-RELATED"/>
    <property type="match status" value="1"/>
</dbReference>
<evidence type="ECO:0000313" key="4">
    <source>
        <dbReference type="Proteomes" id="UP000246410"/>
    </source>
</evidence>
<evidence type="ECO:0000256" key="1">
    <source>
        <dbReference type="ARBA" id="ARBA00023172"/>
    </source>
</evidence>
<keyword evidence="1" id="KW-0233">DNA recombination</keyword>
<dbReference type="PANTHER" id="PTHR30349:SF64">
    <property type="entry name" value="PROPHAGE INTEGRASE INTD-RELATED"/>
    <property type="match status" value="1"/>
</dbReference>
<dbReference type="GO" id="GO:0015074">
    <property type="term" value="P:DNA integration"/>
    <property type="evidence" value="ECO:0007669"/>
    <property type="project" value="InterPro"/>
</dbReference>
<dbReference type="GO" id="GO:0006310">
    <property type="term" value="P:DNA recombination"/>
    <property type="evidence" value="ECO:0007669"/>
    <property type="project" value="UniProtKB-KW"/>
</dbReference>